<accession>A0ABC8SUX5</accession>
<feature type="region of interest" description="Disordered" evidence="1">
    <location>
        <begin position="50"/>
        <end position="69"/>
    </location>
</feature>
<evidence type="ECO:0000313" key="3">
    <source>
        <dbReference type="Proteomes" id="UP001642360"/>
    </source>
</evidence>
<name>A0ABC8SUX5_9AQUA</name>
<dbReference type="Proteomes" id="UP001642360">
    <property type="component" value="Unassembled WGS sequence"/>
</dbReference>
<dbReference type="EMBL" id="CAUOFW020003281">
    <property type="protein sequence ID" value="CAK9159009.1"/>
    <property type="molecule type" value="Genomic_DNA"/>
</dbReference>
<sequence length="69" mass="7976">MRSRHPAFWRSSRCLGENQVMSSDLFKDDDLWSTSPDLWLTSPELAWTGGEEMKKEITGEGEGKKMERL</sequence>
<organism evidence="2 3">
    <name type="scientific">Ilex paraguariensis</name>
    <name type="common">yerba mate</name>
    <dbReference type="NCBI Taxonomy" id="185542"/>
    <lineage>
        <taxon>Eukaryota</taxon>
        <taxon>Viridiplantae</taxon>
        <taxon>Streptophyta</taxon>
        <taxon>Embryophyta</taxon>
        <taxon>Tracheophyta</taxon>
        <taxon>Spermatophyta</taxon>
        <taxon>Magnoliopsida</taxon>
        <taxon>eudicotyledons</taxon>
        <taxon>Gunneridae</taxon>
        <taxon>Pentapetalae</taxon>
        <taxon>asterids</taxon>
        <taxon>campanulids</taxon>
        <taxon>Aquifoliales</taxon>
        <taxon>Aquifoliaceae</taxon>
        <taxon>Ilex</taxon>
    </lineage>
</organism>
<keyword evidence="3" id="KW-1185">Reference proteome</keyword>
<comment type="caution">
    <text evidence="2">The sequence shown here is derived from an EMBL/GenBank/DDBJ whole genome shotgun (WGS) entry which is preliminary data.</text>
</comment>
<dbReference type="AlphaFoldDB" id="A0ABC8SUX5"/>
<protein>
    <submittedName>
        <fullName evidence="2">Uncharacterized protein</fullName>
    </submittedName>
</protein>
<feature type="compositionally biased region" description="Basic and acidic residues" evidence="1">
    <location>
        <begin position="51"/>
        <end position="69"/>
    </location>
</feature>
<reference evidence="2 3" key="1">
    <citation type="submission" date="2024-02" db="EMBL/GenBank/DDBJ databases">
        <authorList>
            <person name="Vignale AGUSTIN F."/>
            <person name="Sosa J E."/>
            <person name="Modenutti C."/>
        </authorList>
    </citation>
    <scope>NUCLEOTIDE SEQUENCE [LARGE SCALE GENOMIC DNA]</scope>
</reference>
<proteinExistence type="predicted"/>
<evidence type="ECO:0000256" key="1">
    <source>
        <dbReference type="SAM" id="MobiDB-lite"/>
    </source>
</evidence>
<gene>
    <name evidence="2" type="ORF">ILEXP_LOCUS27687</name>
</gene>
<evidence type="ECO:0000313" key="2">
    <source>
        <dbReference type="EMBL" id="CAK9159009.1"/>
    </source>
</evidence>